<dbReference type="SUPFAM" id="SSF49265">
    <property type="entry name" value="Fibronectin type III"/>
    <property type="match status" value="1"/>
</dbReference>
<feature type="domain" description="Fibronectin type-III" evidence="10">
    <location>
        <begin position="295"/>
        <end position="389"/>
    </location>
</feature>
<dbReference type="InterPro" id="IPR036116">
    <property type="entry name" value="FN3_sf"/>
</dbReference>
<accession>A0A5D6VFQ7</accession>
<evidence type="ECO:0000256" key="7">
    <source>
        <dbReference type="ARBA" id="ARBA00023049"/>
    </source>
</evidence>
<evidence type="ECO:0000256" key="3">
    <source>
        <dbReference type="ARBA" id="ARBA00022723"/>
    </source>
</evidence>
<evidence type="ECO:0000256" key="4">
    <source>
        <dbReference type="ARBA" id="ARBA00022729"/>
    </source>
</evidence>
<keyword evidence="8" id="KW-1015">Disulfide bond</keyword>
<sequence length="632" mass="66928">MRKFYAFIALYILSLGAYGQRPTAASTGECGTPDPTPAQRAWLLQEVIPLEQKLAARSPQADAVSYVPLSIHIVRKTDGTGGASEAAIYASIAGANQLFAGANIQFFVCGSIQYVDNSALYAVNSYAVESELCLLNDEPKAINVYYAGSVSSGGSPVCGYAYLSGNRVLMGCNNAHVLAHELGHSFGLPHPHQNSTSDVLADRELVRRTNCTTKGDQICDTPADPFGREGATKQDCLYTGAITDANNDPFTPLLVNTMSYWSCGDAFTPGQYARIQAVRQLSHAGRNCSLPAPAAPTQLAASLVPYGGGISLRWTDKASDELGYFIERAVGTGAAFTTVGAVTANTTSYTDASPPAATTIRYRVKPINAAGAFSNEVSILADITYCAANFTVYNCPPDGLPIYLNDVQVLKGSSPILSNLSSGCGTYSSFISQTGQVQPGATYTLKTRLPTLPNGSIYPQLVYAWVDYNHNGSFADAGEQLYQGAAQYNQATASFTVPASAHLGWTRLRVRSQSNFYPALADACATGVYGETEEYTLLIGSGITATQPASLPQFTLFPNPASADLPPLLTLPTGSAVAELGIFNLLGQAVVPSRSVRANAPTELPTRGLPAGLYVVRVHTAAGDYQQRLVLY</sequence>
<dbReference type="InterPro" id="IPR008754">
    <property type="entry name" value="Peptidase_M43"/>
</dbReference>
<keyword evidence="2" id="KW-0645">Protease</keyword>
<dbReference type="GO" id="GO:0008237">
    <property type="term" value="F:metallopeptidase activity"/>
    <property type="evidence" value="ECO:0007669"/>
    <property type="project" value="UniProtKB-KW"/>
</dbReference>
<dbReference type="EMBL" id="VTHL01000002">
    <property type="protein sequence ID" value="TYZ13354.1"/>
    <property type="molecule type" value="Genomic_DNA"/>
</dbReference>
<keyword evidence="12" id="KW-1185">Reference proteome</keyword>
<keyword evidence="3" id="KW-0479">Metal-binding</keyword>
<keyword evidence="7" id="KW-0482">Metalloprotease</keyword>
<comment type="similarity">
    <text evidence="1">Belongs to the peptidase M43B family.</text>
</comment>
<dbReference type="InterPro" id="IPR026444">
    <property type="entry name" value="Secre_tail"/>
</dbReference>
<dbReference type="AlphaFoldDB" id="A0A5D6VFQ7"/>
<feature type="chain" id="PRO_5023085178" evidence="9">
    <location>
        <begin position="20"/>
        <end position="632"/>
    </location>
</feature>
<dbReference type="GO" id="GO:0006508">
    <property type="term" value="P:proteolysis"/>
    <property type="evidence" value="ECO:0007669"/>
    <property type="project" value="UniProtKB-KW"/>
</dbReference>
<reference evidence="11 12" key="1">
    <citation type="submission" date="2019-08" db="EMBL/GenBank/DDBJ databases">
        <authorList>
            <person name="Seo M.-J."/>
        </authorList>
    </citation>
    <scope>NUCLEOTIDE SEQUENCE [LARGE SCALE GENOMIC DNA]</scope>
    <source>
        <strain evidence="11 12">KIGAM108</strain>
    </source>
</reference>
<dbReference type="PROSITE" id="PS50853">
    <property type="entry name" value="FN3"/>
    <property type="match status" value="1"/>
</dbReference>
<evidence type="ECO:0000313" key="11">
    <source>
        <dbReference type="EMBL" id="TYZ13354.1"/>
    </source>
</evidence>
<dbReference type="Gene3D" id="2.60.40.10">
    <property type="entry name" value="Immunoglobulins"/>
    <property type="match status" value="1"/>
</dbReference>
<proteinExistence type="inferred from homology"/>
<dbReference type="InterPro" id="IPR003961">
    <property type="entry name" value="FN3_dom"/>
</dbReference>
<feature type="signal peptide" evidence="9">
    <location>
        <begin position="1"/>
        <end position="19"/>
    </location>
</feature>
<dbReference type="InterPro" id="IPR013783">
    <property type="entry name" value="Ig-like_fold"/>
</dbReference>
<evidence type="ECO:0000256" key="9">
    <source>
        <dbReference type="SAM" id="SignalP"/>
    </source>
</evidence>
<dbReference type="Proteomes" id="UP000322791">
    <property type="component" value="Unassembled WGS sequence"/>
</dbReference>
<evidence type="ECO:0000256" key="6">
    <source>
        <dbReference type="ARBA" id="ARBA00022833"/>
    </source>
</evidence>
<dbReference type="Pfam" id="PF20009">
    <property type="entry name" value="GEVED"/>
    <property type="match status" value="1"/>
</dbReference>
<evidence type="ECO:0000256" key="1">
    <source>
        <dbReference type="ARBA" id="ARBA00008721"/>
    </source>
</evidence>
<name>A0A5D6VFQ7_9BACT</name>
<organism evidence="11 12">
    <name type="scientific">Hymenobacter lutimineralis</name>
    <dbReference type="NCBI Taxonomy" id="2606448"/>
    <lineage>
        <taxon>Bacteria</taxon>
        <taxon>Pseudomonadati</taxon>
        <taxon>Bacteroidota</taxon>
        <taxon>Cytophagia</taxon>
        <taxon>Cytophagales</taxon>
        <taxon>Hymenobacteraceae</taxon>
        <taxon>Hymenobacter</taxon>
    </lineage>
</organism>
<dbReference type="SUPFAM" id="SSF55486">
    <property type="entry name" value="Metalloproteases ('zincins'), catalytic domain"/>
    <property type="match status" value="1"/>
</dbReference>
<evidence type="ECO:0000313" key="12">
    <source>
        <dbReference type="Proteomes" id="UP000322791"/>
    </source>
</evidence>
<dbReference type="GO" id="GO:0046872">
    <property type="term" value="F:metal ion binding"/>
    <property type="evidence" value="ECO:0007669"/>
    <property type="project" value="UniProtKB-KW"/>
</dbReference>
<keyword evidence="5" id="KW-0378">Hydrolase</keyword>
<keyword evidence="4 9" id="KW-0732">Signal</keyword>
<dbReference type="Pfam" id="PF05572">
    <property type="entry name" value="Peptidase_M43"/>
    <property type="match status" value="1"/>
</dbReference>
<evidence type="ECO:0000256" key="5">
    <source>
        <dbReference type="ARBA" id="ARBA00022801"/>
    </source>
</evidence>
<dbReference type="CDD" id="cd00063">
    <property type="entry name" value="FN3"/>
    <property type="match status" value="1"/>
</dbReference>
<gene>
    <name evidence="11" type="ORF">FY528_02795</name>
</gene>
<evidence type="ECO:0000259" key="10">
    <source>
        <dbReference type="PROSITE" id="PS50853"/>
    </source>
</evidence>
<dbReference type="PANTHER" id="PTHR47466">
    <property type="match status" value="1"/>
</dbReference>
<evidence type="ECO:0000256" key="2">
    <source>
        <dbReference type="ARBA" id="ARBA00022670"/>
    </source>
</evidence>
<dbReference type="PANTHER" id="PTHR47466:SF1">
    <property type="entry name" value="METALLOPROTEASE MEP1 (AFU_ORTHOLOGUE AFUA_1G07730)-RELATED"/>
    <property type="match status" value="1"/>
</dbReference>
<dbReference type="Gene3D" id="3.40.390.10">
    <property type="entry name" value="Collagenase (Catalytic Domain)"/>
    <property type="match status" value="1"/>
</dbReference>
<dbReference type="NCBIfam" id="TIGR04183">
    <property type="entry name" value="Por_Secre_tail"/>
    <property type="match status" value="1"/>
</dbReference>
<dbReference type="InterPro" id="IPR045474">
    <property type="entry name" value="GEVED"/>
</dbReference>
<comment type="caution">
    <text evidence="11">The sequence shown here is derived from an EMBL/GenBank/DDBJ whole genome shotgun (WGS) entry which is preliminary data.</text>
</comment>
<keyword evidence="6" id="KW-0862">Zinc</keyword>
<protein>
    <submittedName>
        <fullName evidence="11">T9SS type A sorting domain-containing protein</fullName>
    </submittedName>
</protein>
<dbReference type="InterPro" id="IPR024079">
    <property type="entry name" value="MetalloPept_cat_dom_sf"/>
</dbReference>
<evidence type="ECO:0000256" key="8">
    <source>
        <dbReference type="ARBA" id="ARBA00023157"/>
    </source>
</evidence>